<evidence type="ECO:0000313" key="2">
    <source>
        <dbReference type="EMBL" id="MBK1834383.1"/>
    </source>
</evidence>
<organism evidence="2 3">
    <name type="scientific">Roseibacillus ishigakijimensis</name>
    <dbReference type="NCBI Taxonomy" id="454146"/>
    <lineage>
        <taxon>Bacteria</taxon>
        <taxon>Pseudomonadati</taxon>
        <taxon>Verrucomicrobiota</taxon>
        <taxon>Verrucomicrobiia</taxon>
        <taxon>Verrucomicrobiales</taxon>
        <taxon>Verrucomicrobiaceae</taxon>
        <taxon>Roseibacillus</taxon>
    </lineage>
</organism>
<gene>
    <name evidence="2" type="ORF">JIN78_09960</name>
</gene>
<keyword evidence="1" id="KW-0175">Coiled coil</keyword>
<dbReference type="Proteomes" id="UP000604083">
    <property type="component" value="Unassembled WGS sequence"/>
</dbReference>
<accession>A0A934RP43</accession>
<feature type="coiled-coil region" evidence="1">
    <location>
        <begin position="6"/>
        <end position="40"/>
    </location>
</feature>
<evidence type="ECO:0000256" key="1">
    <source>
        <dbReference type="SAM" id="Coils"/>
    </source>
</evidence>
<dbReference type="RefSeq" id="WP_200391815.1">
    <property type="nucleotide sequence ID" value="NZ_JAENIO010000022.1"/>
</dbReference>
<reference evidence="2" key="1">
    <citation type="submission" date="2021-01" db="EMBL/GenBank/DDBJ databases">
        <title>Modified the classification status of verrucomicrobia.</title>
        <authorList>
            <person name="Feng X."/>
        </authorList>
    </citation>
    <scope>NUCLEOTIDE SEQUENCE</scope>
    <source>
        <strain evidence="2">KCTC 12986</strain>
    </source>
</reference>
<dbReference type="EMBL" id="JAENIO010000022">
    <property type="protein sequence ID" value="MBK1834383.1"/>
    <property type="molecule type" value="Genomic_DNA"/>
</dbReference>
<name>A0A934RP43_9BACT</name>
<comment type="caution">
    <text evidence="2">The sequence shown here is derived from an EMBL/GenBank/DDBJ whole genome shotgun (WGS) entry which is preliminary data.</text>
</comment>
<evidence type="ECO:0000313" key="3">
    <source>
        <dbReference type="Proteomes" id="UP000604083"/>
    </source>
</evidence>
<proteinExistence type="predicted"/>
<sequence length="69" mass="8232">MKSIRRQNLEAELEKVRADVTRLEEEIAKVLEAEQHEEVEHLEEYFDAVETRFRGLRAFWQSLFEKPGA</sequence>
<protein>
    <submittedName>
        <fullName evidence="2">Uncharacterized protein</fullName>
    </submittedName>
</protein>
<dbReference type="AlphaFoldDB" id="A0A934RP43"/>
<keyword evidence="3" id="KW-1185">Reference proteome</keyword>
<dbReference type="SUPFAM" id="SSF46966">
    <property type="entry name" value="Spectrin repeat"/>
    <property type="match status" value="1"/>
</dbReference>